<dbReference type="VEuPathDB" id="TrichDB:TVAGG3_0493190"/>
<protein>
    <submittedName>
        <fullName evidence="1">Exported protein, putative</fullName>
    </submittedName>
</protein>
<reference evidence="1" key="2">
    <citation type="journal article" date="2007" name="Science">
        <title>Draft genome sequence of the sexually transmitted pathogen Trichomonas vaginalis.</title>
        <authorList>
            <person name="Carlton J.M."/>
            <person name="Hirt R.P."/>
            <person name="Silva J.C."/>
            <person name="Delcher A.L."/>
            <person name="Schatz M."/>
            <person name="Zhao Q."/>
            <person name="Wortman J.R."/>
            <person name="Bidwell S.L."/>
            <person name="Alsmark U.C.M."/>
            <person name="Besteiro S."/>
            <person name="Sicheritz-Ponten T."/>
            <person name="Noel C.J."/>
            <person name="Dacks J.B."/>
            <person name="Foster P.G."/>
            <person name="Simillion C."/>
            <person name="Van de Peer Y."/>
            <person name="Miranda-Saavedra D."/>
            <person name="Barton G.J."/>
            <person name="Westrop G.D."/>
            <person name="Mueller S."/>
            <person name="Dessi D."/>
            <person name="Fiori P.L."/>
            <person name="Ren Q."/>
            <person name="Paulsen I."/>
            <person name="Zhang H."/>
            <person name="Bastida-Corcuera F.D."/>
            <person name="Simoes-Barbosa A."/>
            <person name="Brown M.T."/>
            <person name="Hayes R.D."/>
            <person name="Mukherjee M."/>
            <person name="Okumura C.Y."/>
            <person name="Schneider R."/>
            <person name="Smith A.J."/>
            <person name="Vanacova S."/>
            <person name="Villalvazo M."/>
            <person name="Haas B.J."/>
            <person name="Pertea M."/>
            <person name="Feldblyum T.V."/>
            <person name="Utterback T.R."/>
            <person name="Shu C.L."/>
            <person name="Osoegawa K."/>
            <person name="de Jong P.J."/>
            <person name="Hrdy I."/>
            <person name="Horvathova L."/>
            <person name="Zubacova Z."/>
            <person name="Dolezal P."/>
            <person name="Malik S.B."/>
            <person name="Logsdon J.M. Jr."/>
            <person name="Henze K."/>
            <person name="Gupta A."/>
            <person name="Wang C.C."/>
            <person name="Dunne R.L."/>
            <person name="Upcroft J.A."/>
            <person name="Upcroft P."/>
            <person name="White O."/>
            <person name="Salzberg S.L."/>
            <person name="Tang P."/>
            <person name="Chiu C.-H."/>
            <person name="Lee Y.-S."/>
            <person name="Embley T.M."/>
            <person name="Coombs G.H."/>
            <person name="Mottram J.C."/>
            <person name="Tachezy J."/>
            <person name="Fraser-Liggett C.M."/>
            <person name="Johnson P.J."/>
        </authorList>
    </citation>
    <scope>NUCLEOTIDE SEQUENCE [LARGE SCALE GENOMIC DNA]</scope>
    <source>
        <strain evidence="1">G3</strain>
    </source>
</reference>
<dbReference type="EMBL" id="DS113316">
    <property type="protein sequence ID" value="EAY11590.1"/>
    <property type="molecule type" value="Genomic_DNA"/>
</dbReference>
<proteinExistence type="predicted"/>
<dbReference type="Proteomes" id="UP000001542">
    <property type="component" value="Unassembled WGS sequence"/>
</dbReference>
<dbReference type="OrthoDB" id="332863at2759"/>
<dbReference type="InParanoid" id="A2E6V4"/>
<dbReference type="Gene3D" id="3.60.15.10">
    <property type="entry name" value="Ribonuclease Z/Hydroxyacylglutathione hydrolase-like"/>
    <property type="match status" value="1"/>
</dbReference>
<gene>
    <name evidence="1" type="ORF">TVAG_081620</name>
</gene>
<dbReference type="KEGG" id="tva:4769551"/>
<keyword evidence="2" id="KW-1185">Reference proteome</keyword>
<evidence type="ECO:0000313" key="2">
    <source>
        <dbReference type="Proteomes" id="UP000001542"/>
    </source>
</evidence>
<name>A2E6V4_TRIV3</name>
<sequence>MGKDDVVQMHKDFPNIHIVVSHMDNVPHATQTRIDISEAVNQNNIKEFVSIPADGETIEF</sequence>
<organism evidence="1 2">
    <name type="scientific">Trichomonas vaginalis (strain ATCC PRA-98 / G3)</name>
    <dbReference type="NCBI Taxonomy" id="412133"/>
    <lineage>
        <taxon>Eukaryota</taxon>
        <taxon>Metamonada</taxon>
        <taxon>Parabasalia</taxon>
        <taxon>Trichomonadida</taxon>
        <taxon>Trichomonadidae</taxon>
        <taxon>Trichomonas</taxon>
    </lineage>
</organism>
<dbReference type="AlphaFoldDB" id="A2E6V4"/>
<evidence type="ECO:0000313" key="1">
    <source>
        <dbReference type="EMBL" id="EAY11590.1"/>
    </source>
</evidence>
<reference evidence="1" key="1">
    <citation type="submission" date="2006-10" db="EMBL/GenBank/DDBJ databases">
        <authorList>
            <person name="Amadeo P."/>
            <person name="Zhao Q."/>
            <person name="Wortman J."/>
            <person name="Fraser-Liggett C."/>
            <person name="Carlton J."/>
        </authorList>
    </citation>
    <scope>NUCLEOTIDE SEQUENCE</scope>
    <source>
        <strain evidence="1">G3</strain>
    </source>
</reference>
<accession>A2E6V4</accession>
<dbReference type="RefSeq" id="XP_001323813.1">
    <property type="nucleotide sequence ID" value="XM_001323778.1"/>
</dbReference>
<dbReference type="InterPro" id="IPR036866">
    <property type="entry name" value="RibonucZ/Hydroxyglut_hydro"/>
</dbReference>